<comment type="caution">
    <text evidence="2">The sequence shown here is derived from an EMBL/GenBank/DDBJ whole genome shotgun (WGS) entry which is preliminary data.</text>
</comment>
<keyword evidence="3" id="KW-1185">Reference proteome</keyword>
<dbReference type="EMBL" id="QXIR01000050">
    <property type="protein sequence ID" value="RIW27845.1"/>
    <property type="molecule type" value="Genomic_DNA"/>
</dbReference>
<dbReference type="OrthoDB" id="2942275at2"/>
<sequence length="39" mass="3978">MIGAEGVRSPAGLAGQVRPRLRTHRNVTPEANPAPAASA</sequence>
<evidence type="ECO:0000313" key="3">
    <source>
        <dbReference type="Proteomes" id="UP000265801"/>
    </source>
</evidence>
<proteinExistence type="predicted"/>
<accession>A0A3A1QN19</accession>
<dbReference type="Proteomes" id="UP000265801">
    <property type="component" value="Unassembled WGS sequence"/>
</dbReference>
<name>A0A3A1QN19_9BACI</name>
<keyword evidence="2" id="KW-0436">Ligase</keyword>
<protein>
    <submittedName>
        <fullName evidence="2">ATP-dependent DNA ligase</fullName>
    </submittedName>
</protein>
<evidence type="ECO:0000313" key="2">
    <source>
        <dbReference type="EMBL" id="RIW27845.1"/>
    </source>
</evidence>
<dbReference type="GO" id="GO:0016874">
    <property type="term" value="F:ligase activity"/>
    <property type="evidence" value="ECO:0007669"/>
    <property type="project" value="UniProtKB-KW"/>
</dbReference>
<dbReference type="AlphaFoldDB" id="A0A3A1QN19"/>
<organism evidence="2 3">
    <name type="scientific">Bacillus salacetis</name>
    <dbReference type="NCBI Taxonomy" id="2315464"/>
    <lineage>
        <taxon>Bacteria</taxon>
        <taxon>Bacillati</taxon>
        <taxon>Bacillota</taxon>
        <taxon>Bacilli</taxon>
        <taxon>Bacillales</taxon>
        <taxon>Bacillaceae</taxon>
        <taxon>Bacillus</taxon>
    </lineage>
</organism>
<gene>
    <name evidence="2" type="ORF">D3H55_22510</name>
</gene>
<reference evidence="2 3" key="1">
    <citation type="submission" date="2018-09" db="EMBL/GenBank/DDBJ databases">
        <title>Bacillus saliacetes sp. nov., isolated from Thai shrimp paste (Ka-pi).</title>
        <authorList>
            <person name="Daroonpunt R."/>
            <person name="Tanasupawat S."/>
            <person name="Yiamsombut S."/>
        </authorList>
    </citation>
    <scope>NUCLEOTIDE SEQUENCE [LARGE SCALE GENOMIC DNA]</scope>
    <source>
        <strain evidence="2 3">SKP7-4</strain>
    </source>
</reference>
<evidence type="ECO:0000256" key="1">
    <source>
        <dbReference type="SAM" id="MobiDB-lite"/>
    </source>
</evidence>
<feature type="region of interest" description="Disordered" evidence="1">
    <location>
        <begin position="1"/>
        <end position="39"/>
    </location>
</feature>